<dbReference type="EMBL" id="JADFTS010000009">
    <property type="protein sequence ID" value="KAF9588693.1"/>
    <property type="molecule type" value="Genomic_DNA"/>
</dbReference>
<keyword evidence="2" id="KW-1185">Reference proteome</keyword>
<organism evidence="1 2">
    <name type="scientific">Coptis chinensis</name>
    <dbReference type="NCBI Taxonomy" id="261450"/>
    <lineage>
        <taxon>Eukaryota</taxon>
        <taxon>Viridiplantae</taxon>
        <taxon>Streptophyta</taxon>
        <taxon>Embryophyta</taxon>
        <taxon>Tracheophyta</taxon>
        <taxon>Spermatophyta</taxon>
        <taxon>Magnoliopsida</taxon>
        <taxon>Ranunculales</taxon>
        <taxon>Ranunculaceae</taxon>
        <taxon>Coptidoideae</taxon>
        <taxon>Coptis</taxon>
    </lineage>
</organism>
<sequence>MVLTGSAFVGVNIGTDVTNLPSLVEVVAILKANRSVMSGLFDADRAPFFVGGEVLTTIPNAARFGSAMNYIHRALVASNLNFSVKVSSPQSMDVIPKSFPPSTASFNSRWKVERRRCNSSCSRRCH</sequence>
<gene>
    <name evidence="1" type="ORF">IFM89_014569</name>
</gene>
<dbReference type="AlphaFoldDB" id="A0A835GZC3"/>
<dbReference type="PANTHER" id="PTHR32227">
    <property type="entry name" value="GLUCAN ENDO-1,3-BETA-GLUCOSIDASE BG1-RELATED-RELATED"/>
    <property type="match status" value="1"/>
</dbReference>
<dbReference type="InterPro" id="IPR017853">
    <property type="entry name" value="GH"/>
</dbReference>
<comment type="caution">
    <text evidence="1">The sequence shown here is derived from an EMBL/GenBank/DDBJ whole genome shotgun (WGS) entry which is preliminary data.</text>
</comment>
<dbReference type="Gene3D" id="3.20.20.80">
    <property type="entry name" value="Glycosidases"/>
    <property type="match status" value="1"/>
</dbReference>
<dbReference type="GO" id="GO:0005975">
    <property type="term" value="P:carbohydrate metabolic process"/>
    <property type="evidence" value="ECO:0007669"/>
    <property type="project" value="InterPro"/>
</dbReference>
<accession>A0A835GZC3</accession>
<protein>
    <submittedName>
        <fullName evidence="1">Uncharacterized protein</fullName>
    </submittedName>
</protein>
<dbReference type="GO" id="GO:0004553">
    <property type="term" value="F:hydrolase activity, hydrolyzing O-glycosyl compounds"/>
    <property type="evidence" value="ECO:0007669"/>
    <property type="project" value="InterPro"/>
</dbReference>
<name>A0A835GZC3_9MAGN</name>
<dbReference type="SUPFAM" id="SSF51445">
    <property type="entry name" value="(Trans)glycosidases"/>
    <property type="match status" value="1"/>
</dbReference>
<evidence type="ECO:0000313" key="1">
    <source>
        <dbReference type="EMBL" id="KAF9588693.1"/>
    </source>
</evidence>
<evidence type="ECO:0000313" key="2">
    <source>
        <dbReference type="Proteomes" id="UP000631114"/>
    </source>
</evidence>
<dbReference type="OrthoDB" id="1930412at2759"/>
<proteinExistence type="predicted"/>
<reference evidence="1 2" key="1">
    <citation type="submission" date="2020-10" db="EMBL/GenBank/DDBJ databases">
        <title>The Coptis chinensis genome and diversification of protoberbering-type alkaloids.</title>
        <authorList>
            <person name="Wang B."/>
            <person name="Shu S."/>
            <person name="Song C."/>
            <person name="Liu Y."/>
        </authorList>
    </citation>
    <scope>NUCLEOTIDE SEQUENCE [LARGE SCALE GENOMIC DNA]</scope>
    <source>
        <strain evidence="1">HL-2020</strain>
        <tissue evidence="1">Leaf</tissue>
    </source>
</reference>
<dbReference type="InterPro" id="IPR044965">
    <property type="entry name" value="Glyco_hydro_17_plant"/>
</dbReference>
<dbReference type="Proteomes" id="UP000631114">
    <property type="component" value="Unassembled WGS sequence"/>
</dbReference>